<evidence type="ECO:0000256" key="3">
    <source>
        <dbReference type="ARBA" id="ARBA00022801"/>
    </source>
</evidence>
<reference evidence="7 8" key="1">
    <citation type="submission" date="2017-01" db="EMBL/GenBank/DDBJ databases">
        <title>A new Hymenobacter.</title>
        <authorList>
            <person name="Liang Y."/>
            <person name="Feng F."/>
        </authorList>
    </citation>
    <scope>NUCLEOTIDE SEQUENCE [LARGE SCALE GENOMIC DNA]</scope>
    <source>
        <strain evidence="7">MIMBbqt21</strain>
    </source>
</reference>
<dbReference type="Pfam" id="PF00754">
    <property type="entry name" value="F5_F8_type_C"/>
    <property type="match status" value="1"/>
</dbReference>
<comment type="caution">
    <text evidence="7">The sequence shown here is derived from an EMBL/GenBank/DDBJ whole genome shotgun (WGS) entry which is preliminary data.</text>
</comment>
<dbReference type="CDD" id="cd03143">
    <property type="entry name" value="A4_beta-galactosidase_middle_domain"/>
    <property type="match status" value="1"/>
</dbReference>
<comment type="similarity">
    <text evidence="1">Belongs to the glycosyl hydrolase 2 family.</text>
</comment>
<protein>
    <submittedName>
        <fullName evidence="7">Glycoside hydrolase</fullName>
    </submittedName>
</protein>
<dbReference type="GO" id="GO:0004553">
    <property type="term" value="F:hydrolase activity, hydrolyzing O-glycosyl compounds"/>
    <property type="evidence" value="ECO:0007669"/>
    <property type="project" value="InterPro"/>
</dbReference>
<dbReference type="Proteomes" id="UP000194873">
    <property type="component" value="Unassembled WGS sequence"/>
</dbReference>
<feature type="chain" id="PRO_5012128173" evidence="4">
    <location>
        <begin position="28"/>
        <end position="1123"/>
    </location>
</feature>
<dbReference type="Pfam" id="PF17132">
    <property type="entry name" value="Glyco_hydro_106"/>
    <property type="match status" value="1"/>
</dbReference>
<dbReference type="AlphaFoldDB" id="A0A243WFR7"/>
<keyword evidence="3 7" id="KW-0378">Hydrolase</keyword>
<name>A0A243WFR7_9BACT</name>
<evidence type="ECO:0000256" key="2">
    <source>
        <dbReference type="ARBA" id="ARBA00022729"/>
    </source>
</evidence>
<dbReference type="GO" id="GO:0005975">
    <property type="term" value="P:carbohydrate metabolic process"/>
    <property type="evidence" value="ECO:0007669"/>
    <property type="project" value="InterPro"/>
</dbReference>
<keyword evidence="2 4" id="KW-0732">Signal</keyword>
<proteinExistence type="inferred from homology"/>
<dbReference type="PANTHER" id="PTHR43817:SF1">
    <property type="entry name" value="HYDROLASE, FAMILY 43, PUTATIVE (AFU_ORTHOLOGUE AFUA_3G01660)-RELATED"/>
    <property type="match status" value="1"/>
</dbReference>
<evidence type="ECO:0000259" key="5">
    <source>
        <dbReference type="Pfam" id="PF00754"/>
    </source>
</evidence>
<evidence type="ECO:0000256" key="1">
    <source>
        <dbReference type="ARBA" id="ARBA00007401"/>
    </source>
</evidence>
<dbReference type="OrthoDB" id="9761519at2"/>
<keyword evidence="8" id="KW-1185">Reference proteome</keyword>
<dbReference type="InterPro" id="IPR008979">
    <property type="entry name" value="Galactose-bd-like_sf"/>
</dbReference>
<evidence type="ECO:0000256" key="4">
    <source>
        <dbReference type="SAM" id="SignalP"/>
    </source>
</evidence>
<dbReference type="Pfam" id="PF02837">
    <property type="entry name" value="Glyco_hydro_2_N"/>
    <property type="match status" value="1"/>
</dbReference>
<dbReference type="RefSeq" id="WP_086593357.1">
    <property type="nucleotide sequence ID" value="NZ_MTSE01000003.1"/>
</dbReference>
<dbReference type="InterPro" id="IPR006104">
    <property type="entry name" value="Glyco_hydro_2_N"/>
</dbReference>
<dbReference type="SUPFAM" id="SSF49785">
    <property type="entry name" value="Galactose-binding domain-like"/>
    <property type="match status" value="2"/>
</dbReference>
<dbReference type="InterPro" id="IPR000421">
    <property type="entry name" value="FA58C"/>
</dbReference>
<dbReference type="Gene3D" id="2.60.120.260">
    <property type="entry name" value="Galactose-binding domain-like"/>
    <property type="match status" value="2"/>
</dbReference>
<dbReference type="PANTHER" id="PTHR43817">
    <property type="entry name" value="GLYCOSYL HYDROLASE"/>
    <property type="match status" value="1"/>
</dbReference>
<feature type="domain" description="F5/8 type C" evidence="5">
    <location>
        <begin position="215"/>
        <end position="315"/>
    </location>
</feature>
<accession>A0A243WFR7</accession>
<evidence type="ECO:0000313" key="8">
    <source>
        <dbReference type="Proteomes" id="UP000194873"/>
    </source>
</evidence>
<organism evidence="7 8">
    <name type="scientific">Hymenobacter crusticola</name>
    <dbReference type="NCBI Taxonomy" id="1770526"/>
    <lineage>
        <taxon>Bacteria</taxon>
        <taxon>Pseudomonadati</taxon>
        <taxon>Bacteroidota</taxon>
        <taxon>Cytophagia</taxon>
        <taxon>Cytophagales</taxon>
        <taxon>Hymenobacteraceae</taxon>
        <taxon>Hymenobacter</taxon>
    </lineage>
</organism>
<gene>
    <name evidence="7" type="ORF">BXP70_07210</name>
</gene>
<dbReference type="NCBIfam" id="NF045579">
    <property type="entry name" value="rhamnoside_JR"/>
    <property type="match status" value="1"/>
</dbReference>
<sequence>MVVFRRWPKPQVLVGLAFTALPLTTWAQDAGASLEQGFKNPPEAAWPRTWWHWTNSNISKEGITKDLEWMKRSGIAGFQLADVGAGGGQTVNEKIVFGTPAWLDAVKHTAAEADRLGLEMTMFTSPGWSLTGAPWVKPEQAMKKLVWSELQVEGGKAFKGKLPQPPSVEGAIRNLARSKNSPATGFYGETAVIAYRTPTAEADESRLQPTVTTNAGAIDAKALLDDDLNTSLVVKPTEKRGTAWVQYSFKQPTKVQAFTVAGTRGIPFGRLQASSDGKQFTTLTALPGKQGYRGGTVRTFSIPTTTARYYRLELSGAPMKPAEVISEAAAQPDSSYALNEFQLHAGARVNRWEDKAGFNFLFEYESTATPPVSAPATISPTNVVVLTSKMQPDGTLTWQVPPGKWTILRMGYSLTGARNRPAVPAANGLEVDKLSRKHTEAYMHGYTEPLRQALGPLYGKSLRYMLMDSWEAGIQNWTDEMLPEFQKRRGYDLTPYLPVLAGRVVGSAEISDRVLWDFRRTLVDMFAENHYGTVTDYLHKQGIQTYGEAGGVSLETIEDALLYKKYVDIPMGEFWVKDLHPSSMYYEDVRGAASSGHVYGKNLIAAESFTGGNFESPYTLKKISDYWFTQGINRLVFHTSAHQPLDTKPGNTMVGTHLNRNITWAEQAKPLMTYLARNTFMLQQGQYVADVAYLLNEGAPSTMPFWGAGLQPALPEGYAFDYINADALITRMTVNDKGRLVLPDGMSYGVLVLPEIEQMTLPVLRKVRELVQGGATVVGPKPVKAPGLTAYPSSDPELQEIASDVWGDLDGRSRTKRRYGKGQIVWGLPLAQVMPLAGLTPDVECSRPLGSQVPWIHRRVGDADVYYVVNRSDSTQDLKAQFRVSGKDVALWHSATGQMEPAGYTISGGQTTVPLHLKERETVFVVFNHATSATARAAAPVPVESTLLTVAGPWQVTFAPKLGAPAEATFPQLASWTDNADADIKYFSGTATYHKTLEANKKWFHDGRKIMLDLGSVGDIAEVTVNGQKVELLWKAPFQADVTSLLKPGKNQVEIQVTNEWTNRLMGDKLAGPEKKVLDSYTAPFGGQYELGRSGLLGPVRIMAVEKADSPNGKPQSLTMQTK</sequence>
<evidence type="ECO:0000259" key="6">
    <source>
        <dbReference type="Pfam" id="PF02837"/>
    </source>
</evidence>
<evidence type="ECO:0000313" key="7">
    <source>
        <dbReference type="EMBL" id="OUJ74560.1"/>
    </source>
</evidence>
<feature type="signal peptide" evidence="4">
    <location>
        <begin position="1"/>
        <end position="27"/>
    </location>
</feature>
<feature type="domain" description="Glycosyl hydrolases family 2 sugar binding" evidence="6">
    <location>
        <begin position="945"/>
        <end position="1062"/>
    </location>
</feature>
<dbReference type="EMBL" id="MTSE01000003">
    <property type="protein sequence ID" value="OUJ74560.1"/>
    <property type="molecule type" value="Genomic_DNA"/>
</dbReference>